<protein>
    <submittedName>
        <fullName evidence="2">PepSY domain-containing protein</fullName>
    </submittedName>
</protein>
<evidence type="ECO:0000313" key="2">
    <source>
        <dbReference type="EMBL" id="MCF4101290.1"/>
    </source>
</evidence>
<organism evidence="2 3">
    <name type="scientific">Gillisia lutea</name>
    <dbReference type="NCBI Taxonomy" id="2909668"/>
    <lineage>
        <taxon>Bacteria</taxon>
        <taxon>Pseudomonadati</taxon>
        <taxon>Bacteroidota</taxon>
        <taxon>Flavobacteriia</taxon>
        <taxon>Flavobacteriales</taxon>
        <taxon>Flavobacteriaceae</taxon>
        <taxon>Gillisia</taxon>
    </lineage>
</organism>
<evidence type="ECO:0000313" key="3">
    <source>
        <dbReference type="Proteomes" id="UP001179363"/>
    </source>
</evidence>
<feature type="transmembrane region" description="Helical" evidence="1">
    <location>
        <begin position="343"/>
        <end position="364"/>
    </location>
</feature>
<dbReference type="RefSeq" id="WP_236133438.1">
    <property type="nucleotide sequence ID" value="NZ_JAKGTH010000007.1"/>
</dbReference>
<feature type="transmembrane region" description="Helical" evidence="1">
    <location>
        <begin position="196"/>
        <end position="219"/>
    </location>
</feature>
<keyword evidence="1" id="KW-1133">Transmembrane helix</keyword>
<dbReference type="PANTHER" id="PTHR34219:SF3">
    <property type="entry name" value="BLL7967 PROTEIN"/>
    <property type="match status" value="1"/>
</dbReference>
<reference evidence="2" key="1">
    <citation type="submission" date="2022-01" db="EMBL/GenBank/DDBJ databases">
        <title>Gillisia lutea sp. nov., isolated from marine plastic residues from the Malvarosa beach (Valencia, Spain).</title>
        <authorList>
            <person name="Vidal-Verdu A."/>
            <person name="Molina-Menor E."/>
            <person name="Satari L."/>
            <person name="Pascual J."/>
            <person name="Pereto J."/>
            <person name="Porcar M."/>
        </authorList>
    </citation>
    <scope>NUCLEOTIDE SEQUENCE</scope>
    <source>
        <strain evidence="2">M10.2A</strain>
    </source>
</reference>
<dbReference type="Proteomes" id="UP001179363">
    <property type="component" value="Unassembled WGS sequence"/>
</dbReference>
<name>A0ABS9EEJ5_9FLAO</name>
<keyword evidence="1" id="KW-0472">Membrane</keyword>
<dbReference type="Pfam" id="PF03929">
    <property type="entry name" value="PepSY_TM"/>
    <property type="match status" value="1"/>
</dbReference>
<sequence>MKKKRKKENFKKLVRKLHLWLGLTSGLIVFIVALTGCIFAFHDEIKDLTRDWRLVDEQDVPLVLPSVLQNKVKTRFPEASTNVVMYQGRNRSAYVYSVINEIPYNIYFNPYNGEFLHIENLNKDFFLIIEDLHMHLLLPEKIGKHIVGVSTFVFIFMLISGVVLWWPKKKKGLKKKFSIKWNAKWRRVNYDIHNVVGIYVSILALVIAITGLNFAYTWVQQVIYETANLGKNYPEDEVGLVISNNLITKTKKSSVDIAFMETLREFPRDEMYFVWEQNDSLPIVTGAYPTALNFDHQSNLYFHPNSGKLLKEHGYSEKSLGLRLQEMNYGLHTGQYFGITGKIFAFLASLFVTTLPVSGFLIWWGRKKKKSKKK</sequence>
<keyword evidence="1" id="KW-0812">Transmembrane</keyword>
<dbReference type="PANTHER" id="PTHR34219">
    <property type="entry name" value="IRON-REGULATED INNER MEMBRANE PROTEIN-RELATED"/>
    <property type="match status" value="1"/>
</dbReference>
<keyword evidence="3" id="KW-1185">Reference proteome</keyword>
<dbReference type="InterPro" id="IPR005625">
    <property type="entry name" value="PepSY-ass_TM"/>
</dbReference>
<gene>
    <name evidence="2" type="ORF">L1I30_06410</name>
</gene>
<feature type="transmembrane region" description="Helical" evidence="1">
    <location>
        <begin position="20"/>
        <end position="41"/>
    </location>
</feature>
<comment type="caution">
    <text evidence="2">The sequence shown here is derived from an EMBL/GenBank/DDBJ whole genome shotgun (WGS) entry which is preliminary data.</text>
</comment>
<evidence type="ECO:0000256" key="1">
    <source>
        <dbReference type="SAM" id="Phobius"/>
    </source>
</evidence>
<accession>A0ABS9EEJ5</accession>
<dbReference type="EMBL" id="JAKGTH010000007">
    <property type="protein sequence ID" value="MCF4101290.1"/>
    <property type="molecule type" value="Genomic_DNA"/>
</dbReference>
<proteinExistence type="predicted"/>
<feature type="transmembrane region" description="Helical" evidence="1">
    <location>
        <begin position="146"/>
        <end position="166"/>
    </location>
</feature>